<dbReference type="SUPFAM" id="SSF81324">
    <property type="entry name" value="Voltage-gated potassium channels"/>
    <property type="match status" value="1"/>
</dbReference>
<feature type="transmembrane region" description="Helical" evidence="6">
    <location>
        <begin position="140"/>
        <end position="159"/>
    </location>
</feature>
<dbReference type="Pfam" id="PF00520">
    <property type="entry name" value="Ion_trans"/>
    <property type="match status" value="1"/>
</dbReference>
<evidence type="ECO:0000259" key="7">
    <source>
        <dbReference type="Pfam" id="PF00520"/>
    </source>
</evidence>
<feature type="compositionally biased region" description="Basic and acidic residues" evidence="5">
    <location>
        <begin position="31"/>
        <end position="40"/>
    </location>
</feature>
<proteinExistence type="predicted"/>
<evidence type="ECO:0000313" key="9">
    <source>
        <dbReference type="RefSeq" id="XP_038873121.1"/>
    </source>
</evidence>
<keyword evidence="4 6" id="KW-0472">Membrane</keyword>
<evidence type="ECO:0000256" key="1">
    <source>
        <dbReference type="ARBA" id="ARBA00004141"/>
    </source>
</evidence>
<keyword evidence="3 6" id="KW-1133">Transmembrane helix</keyword>
<dbReference type="GO" id="GO:0048240">
    <property type="term" value="P:sperm capacitation"/>
    <property type="evidence" value="ECO:0007669"/>
    <property type="project" value="TreeGrafter"/>
</dbReference>
<dbReference type="Gene3D" id="1.10.287.70">
    <property type="match status" value="1"/>
</dbReference>
<feature type="domain" description="Ion transport" evidence="7">
    <location>
        <begin position="139"/>
        <end position="383"/>
    </location>
</feature>
<sequence length="507" mass="59672">MNDVITAERYSYRQMGTQEPPSMDLPSYNSHNERDKSTNEKFLPRAEVVRSKLIQSFYLLDQLQEEQRGSPKYCTNDVLDEENYTSLMGKDTHQLVRFEISPQRGSTITMDRRRQGRLENLHANYPPLNMFAHWILESKIFMNIIVILIILNTIVLEIQAEVFDNMDPKLEIVKLVLEMLDWSILAIFFLEILLKWLDNFWNFWKSTWNIFDFAVTMLSVIPEIVKVFKGVDTDDLEIVALLKKFRILRSLKIISKFRQIRLIVLAISKAFKAMTFIFLLLLVFAYIFAVVGVILFESYTRSNVEGLVYNMNFKDIYNSFITLFILFTMDHWYALLADTRKVPELDKAICGLYIILWLLIGSFVFRNIFVGIMVNNFQAIRSDLSKEVQQIEIQAKADLFKAEIIKRRISHSKFAGLSKVAEDGEESFSTEDLLKFTRCNIPEKDWESYVEENMKVMQEQEEDEKVTWPRDSLFRYFELLELLQHNLDERKRLQNVAVQALLNLHDS</sequence>
<dbReference type="Gene3D" id="1.20.120.350">
    <property type="entry name" value="Voltage-gated potassium channels. Chain C"/>
    <property type="match status" value="1"/>
</dbReference>
<dbReference type="InterPro" id="IPR028747">
    <property type="entry name" value="CatSper2"/>
</dbReference>
<dbReference type="Proteomes" id="UP000808372">
    <property type="component" value="Chromosome 21"/>
</dbReference>
<feature type="transmembrane region" description="Helical" evidence="6">
    <location>
        <begin position="276"/>
        <end position="296"/>
    </location>
</feature>
<dbReference type="GeneID" id="120066091"/>
<dbReference type="KEGG" id="snh:120066091"/>
<dbReference type="PANTHER" id="PTHR46923:SF1">
    <property type="entry name" value="CATION CHANNEL SPERM-ASSOCIATED PROTEIN 2"/>
    <property type="match status" value="1"/>
</dbReference>
<dbReference type="GO" id="GO:0005227">
    <property type="term" value="F:calcium-activated cation channel activity"/>
    <property type="evidence" value="ECO:0007669"/>
    <property type="project" value="InterPro"/>
</dbReference>
<name>A0A8U1H8R7_SALNM</name>
<feature type="transmembrane region" description="Helical" evidence="6">
    <location>
        <begin position="348"/>
        <end position="374"/>
    </location>
</feature>
<protein>
    <submittedName>
        <fullName evidence="9">Cation channel sperm-associated protein 2-like isoform X1</fullName>
    </submittedName>
</protein>
<dbReference type="InterPro" id="IPR005821">
    <property type="entry name" value="Ion_trans_dom"/>
</dbReference>
<reference evidence="9" key="1">
    <citation type="submission" date="2025-08" db="UniProtKB">
        <authorList>
            <consortium name="RefSeq"/>
        </authorList>
    </citation>
    <scope>IDENTIFICATION</scope>
    <source>
        <tissue evidence="9">White muscle</tissue>
    </source>
</reference>
<keyword evidence="8" id="KW-1185">Reference proteome</keyword>
<organism evidence="8 9">
    <name type="scientific">Salvelinus namaycush</name>
    <name type="common">Lake trout</name>
    <name type="synonym">Salmo namaycush</name>
    <dbReference type="NCBI Taxonomy" id="8040"/>
    <lineage>
        <taxon>Eukaryota</taxon>
        <taxon>Metazoa</taxon>
        <taxon>Chordata</taxon>
        <taxon>Craniata</taxon>
        <taxon>Vertebrata</taxon>
        <taxon>Euteleostomi</taxon>
        <taxon>Actinopterygii</taxon>
        <taxon>Neopterygii</taxon>
        <taxon>Teleostei</taxon>
        <taxon>Protacanthopterygii</taxon>
        <taxon>Salmoniformes</taxon>
        <taxon>Salmonidae</taxon>
        <taxon>Salmoninae</taxon>
        <taxon>Salvelinus</taxon>
    </lineage>
</organism>
<evidence type="ECO:0000313" key="8">
    <source>
        <dbReference type="Proteomes" id="UP000808372"/>
    </source>
</evidence>
<evidence type="ECO:0000256" key="2">
    <source>
        <dbReference type="ARBA" id="ARBA00022692"/>
    </source>
</evidence>
<comment type="subcellular location">
    <subcellularLocation>
        <location evidence="1">Membrane</location>
        <topology evidence="1">Multi-pass membrane protein</topology>
    </subcellularLocation>
</comment>
<feature type="transmembrane region" description="Helical" evidence="6">
    <location>
        <begin position="316"/>
        <end position="336"/>
    </location>
</feature>
<evidence type="ECO:0000256" key="6">
    <source>
        <dbReference type="SAM" id="Phobius"/>
    </source>
</evidence>
<dbReference type="GO" id="GO:0009566">
    <property type="term" value="P:fertilization"/>
    <property type="evidence" value="ECO:0007669"/>
    <property type="project" value="TreeGrafter"/>
</dbReference>
<dbReference type="FunFam" id="1.10.287.70:FF:000115">
    <property type="entry name" value="Cation channel sperm-associated protein 2"/>
    <property type="match status" value="1"/>
</dbReference>
<dbReference type="RefSeq" id="XP_038873121.1">
    <property type="nucleotide sequence ID" value="XM_039017193.1"/>
</dbReference>
<dbReference type="InterPro" id="IPR027359">
    <property type="entry name" value="Volt_channel_dom_sf"/>
</dbReference>
<feature type="transmembrane region" description="Helical" evidence="6">
    <location>
        <begin position="179"/>
        <end position="197"/>
    </location>
</feature>
<dbReference type="PANTHER" id="PTHR46923">
    <property type="entry name" value="CATION CHANNEL SPERM-ASSOCIATED PROTEIN 2"/>
    <property type="match status" value="1"/>
</dbReference>
<evidence type="ECO:0000256" key="5">
    <source>
        <dbReference type="SAM" id="MobiDB-lite"/>
    </source>
</evidence>
<accession>A0A8U1H8R7</accession>
<keyword evidence="2 6" id="KW-0812">Transmembrane</keyword>
<gene>
    <name evidence="9" type="primary">LOC120066091</name>
</gene>
<evidence type="ECO:0000256" key="4">
    <source>
        <dbReference type="ARBA" id="ARBA00023136"/>
    </source>
</evidence>
<dbReference type="GO" id="GO:0036128">
    <property type="term" value="C:CatSper complex"/>
    <property type="evidence" value="ECO:0007669"/>
    <property type="project" value="InterPro"/>
</dbReference>
<feature type="region of interest" description="Disordered" evidence="5">
    <location>
        <begin position="11"/>
        <end position="40"/>
    </location>
</feature>
<dbReference type="GO" id="GO:0030317">
    <property type="term" value="P:flagellated sperm motility"/>
    <property type="evidence" value="ECO:0007669"/>
    <property type="project" value="InterPro"/>
</dbReference>
<evidence type="ECO:0000256" key="3">
    <source>
        <dbReference type="ARBA" id="ARBA00022989"/>
    </source>
</evidence>
<dbReference type="AlphaFoldDB" id="A0A8U1H8R7"/>